<protein>
    <submittedName>
        <fullName evidence="1">Uncharacterized protein</fullName>
    </submittedName>
</protein>
<dbReference type="EMBL" id="OQ319936">
    <property type="protein sequence ID" value="WFG37547.1"/>
    <property type="molecule type" value="Genomic_DNA"/>
</dbReference>
<gene>
    <name evidence="1" type="ORF">20Sep416_00052</name>
</gene>
<sequence length="179" mass="19755">MLSISYCEPRLAGAVIISRLRFPSCPGDVFYHLFQQFISRGFHRRRHLSGNFLAAEDRDHAVDCFALVRVGILAFHLSVLLVGFSSGCQFEHCHIMGVFEQDSGFRGTIPAFHHECNPLFTATIIAGLDGLALAQVSAMVNLDLGYDILLDFDLAHRGGPDVVCWYGCIMGPFSGPVKH</sequence>
<name>A0AAF0FMI0_9CAUD</name>
<dbReference type="Proteomes" id="UP001216637">
    <property type="component" value="Segment"/>
</dbReference>
<accession>A0AAF0FMI0</accession>
<proteinExistence type="predicted"/>
<organism evidence="1 2">
    <name type="scientific">Pseudomonas phage 20Sep416</name>
    <dbReference type="NCBI Taxonomy" id="3028488"/>
    <lineage>
        <taxon>Viruses</taxon>
        <taxon>Duplodnaviria</taxon>
        <taxon>Heunggongvirae</taxon>
        <taxon>Uroviricota</taxon>
        <taxon>Caudoviricetes</taxon>
        <taxon>Vandenendeviridae</taxon>
        <taxon>Skurskavirinae</taxon>
        <taxon>Pakpunavirus</taxon>
        <taxon>Pakpunavirus pv20Sep416</taxon>
    </lineage>
</organism>
<evidence type="ECO:0000313" key="1">
    <source>
        <dbReference type="EMBL" id="WFG37547.1"/>
    </source>
</evidence>
<keyword evidence="2" id="KW-1185">Reference proteome</keyword>
<reference evidence="1 2" key="1">
    <citation type="submission" date="2023-01" db="EMBL/GenBank/DDBJ databases">
        <authorList>
            <person name="Vainberg Slutskin I."/>
        </authorList>
    </citation>
    <scope>NUCLEOTIDE SEQUENCE [LARGE SCALE GENOMIC DNA]</scope>
</reference>
<evidence type="ECO:0000313" key="2">
    <source>
        <dbReference type="Proteomes" id="UP001216637"/>
    </source>
</evidence>